<dbReference type="GO" id="GO:0016787">
    <property type="term" value="F:hydrolase activity"/>
    <property type="evidence" value="ECO:0007669"/>
    <property type="project" value="UniProtKB-KW"/>
</dbReference>
<name>A0A9D7E5Q3_9PROT</name>
<keyword evidence="2" id="KW-0378">Hydrolase</keyword>
<feature type="signal peptide" evidence="1">
    <location>
        <begin position="1"/>
        <end position="20"/>
    </location>
</feature>
<dbReference type="AlphaFoldDB" id="A0A9D7E5Q3"/>
<comment type="caution">
    <text evidence="2">The sequence shown here is derived from an EMBL/GenBank/DDBJ whole genome shotgun (WGS) entry which is preliminary data.</text>
</comment>
<accession>A0A9D7E5Q3</accession>
<dbReference type="InterPro" id="IPR029058">
    <property type="entry name" value="AB_hydrolase_fold"/>
</dbReference>
<dbReference type="Gene3D" id="3.40.50.1820">
    <property type="entry name" value="alpha/beta hydrolase"/>
    <property type="match status" value="1"/>
</dbReference>
<evidence type="ECO:0000313" key="3">
    <source>
        <dbReference type="Proteomes" id="UP000807785"/>
    </source>
</evidence>
<feature type="chain" id="PRO_5038607693" evidence="1">
    <location>
        <begin position="21"/>
        <end position="280"/>
    </location>
</feature>
<dbReference type="Proteomes" id="UP000807785">
    <property type="component" value="Unassembled WGS sequence"/>
</dbReference>
<evidence type="ECO:0000256" key="1">
    <source>
        <dbReference type="SAM" id="SignalP"/>
    </source>
</evidence>
<sequence length="280" mass="30689">MSARWWLILAAAVLALDGCAATRDTAERIAAASQMQSRVLRGDPFVHQAYFRDGRDDRSRELHVYIDHDGTPWLERDLVAADPTPRNPLALRLMAQDQAPSLYLGRPCHFRLQSGGACNPLVWTHARYGAAVVDSMARALGGFLRDQRFDRVVLIGYSGGGTLAVLLADRLPQAASVVTLAGNLDLAGWTALHGYSPLAGSLDPLERVRREQPAREFHLIGSRDANVTPALATRYAARFPDASLIELEGFDHRCCWESQWRSLLAGPALREAFAAPGPAR</sequence>
<dbReference type="SUPFAM" id="SSF53474">
    <property type="entry name" value="alpha/beta-Hydrolases"/>
    <property type="match status" value="1"/>
</dbReference>
<proteinExistence type="predicted"/>
<keyword evidence="1" id="KW-0732">Signal</keyword>
<gene>
    <name evidence="2" type="ORF">IPH26_16720</name>
</gene>
<reference evidence="2" key="1">
    <citation type="submission" date="2020-10" db="EMBL/GenBank/DDBJ databases">
        <title>Connecting structure to function with the recovery of over 1000 high-quality activated sludge metagenome-assembled genomes encoding full-length rRNA genes using long-read sequencing.</title>
        <authorList>
            <person name="Singleton C.M."/>
            <person name="Petriglieri F."/>
            <person name="Kristensen J.M."/>
            <person name="Kirkegaard R.H."/>
            <person name="Michaelsen T.Y."/>
            <person name="Andersen M.H."/>
            <person name="Karst S.M."/>
            <person name="Dueholm M.S."/>
            <person name="Nielsen P.H."/>
            <person name="Albertsen M."/>
        </authorList>
    </citation>
    <scope>NUCLEOTIDE SEQUENCE</scope>
    <source>
        <strain evidence="2">Bjer_18-Q3-R1-45_BAT3C.347</strain>
    </source>
</reference>
<dbReference type="EMBL" id="JADJEV010000004">
    <property type="protein sequence ID" value="MBK6974509.1"/>
    <property type="molecule type" value="Genomic_DNA"/>
</dbReference>
<evidence type="ECO:0000313" key="2">
    <source>
        <dbReference type="EMBL" id="MBK6974509.1"/>
    </source>
</evidence>
<protein>
    <submittedName>
        <fullName evidence="2">Alpha/beta hydrolase</fullName>
    </submittedName>
</protein>
<organism evidence="2 3">
    <name type="scientific">Candidatus Methylophosphatis roskildensis</name>
    <dbReference type="NCBI Taxonomy" id="2899263"/>
    <lineage>
        <taxon>Bacteria</taxon>
        <taxon>Pseudomonadati</taxon>
        <taxon>Pseudomonadota</taxon>
        <taxon>Betaproteobacteria</taxon>
        <taxon>Nitrosomonadales</taxon>
        <taxon>Sterolibacteriaceae</taxon>
        <taxon>Candidatus Methylophosphatis</taxon>
    </lineage>
</organism>